<dbReference type="SUPFAM" id="SSF110857">
    <property type="entry name" value="Gamma-glutamyl cyclotransferase-like"/>
    <property type="match status" value="1"/>
</dbReference>
<dbReference type="OrthoDB" id="5567366at2"/>
<reference evidence="1 2" key="1">
    <citation type="submission" date="2019-03" db="EMBL/GenBank/DDBJ databases">
        <title>Genomic Encyclopedia of Archaeal and Bacterial Type Strains, Phase II (KMG-II): from individual species to whole genera.</title>
        <authorList>
            <person name="Goeker M."/>
        </authorList>
    </citation>
    <scope>NUCLEOTIDE SEQUENCE [LARGE SCALE GENOMIC DNA]</scope>
    <source>
        <strain evidence="1 2">DSM 15388</strain>
    </source>
</reference>
<dbReference type="InterPro" id="IPR036568">
    <property type="entry name" value="GGCT-like_sf"/>
</dbReference>
<dbReference type="EMBL" id="SLZR01000008">
    <property type="protein sequence ID" value="TCS40763.1"/>
    <property type="molecule type" value="Genomic_DNA"/>
</dbReference>
<comment type="caution">
    <text evidence="1">The sequence shown here is derived from an EMBL/GenBank/DDBJ whole genome shotgun (WGS) entry which is preliminary data.</text>
</comment>
<dbReference type="AlphaFoldDB" id="A0A4R3I645"/>
<dbReference type="Proteomes" id="UP000295793">
    <property type="component" value="Unassembled WGS sequence"/>
</dbReference>
<organism evidence="1 2">
    <name type="scientific">Reinekea marinisedimentorum</name>
    <dbReference type="NCBI Taxonomy" id="230495"/>
    <lineage>
        <taxon>Bacteria</taxon>
        <taxon>Pseudomonadati</taxon>
        <taxon>Pseudomonadota</taxon>
        <taxon>Gammaproteobacteria</taxon>
        <taxon>Oceanospirillales</taxon>
        <taxon>Saccharospirillaceae</taxon>
        <taxon>Reinekea</taxon>
    </lineage>
</organism>
<keyword evidence="2" id="KW-1185">Reference proteome</keyword>
<evidence type="ECO:0000313" key="1">
    <source>
        <dbReference type="EMBL" id="TCS40763.1"/>
    </source>
</evidence>
<dbReference type="CDD" id="cd06661">
    <property type="entry name" value="GGCT_like"/>
    <property type="match status" value="1"/>
</dbReference>
<protein>
    <recommendedName>
        <fullName evidence="3">Gamma-glutamyl AIG2-like cyclotransferase</fullName>
    </recommendedName>
</protein>
<proteinExistence type="predicted"/>
<name>A0A4R3I645_9GAMM</name>
<evidence type="ECO:0008006" key="3">
    <source>
        <dbReference type="Google" id="ProtNLM"/>
    </source>
</evidence>
<dbReference type="Gene3D" id="3.10.490.10">
    <property type="entry name" value="Gamma-glutamyl cyclotransferase-like"/>
    <property type="match status" value="1"/>
</dbReference>
<dbReference type="RefSeq" id="WP_132701730.1">
    <property type="nucleotide sequence ID" value="NZ_SLZR01000008.1"/>
</dbReference>
<gene>
    <name evidence="1" type="ORF">BCF53_108128</name>
</gene>
<sequence>MNYIFGYGSLICADSRSRTGVSSRANPIEVQGIARHWSLNSPTGDCTVVSAHLDANAVCNGVYFSVDELNLALFDEREAGYQRVIVDWKNVIPLSDQPLPKEGVLWAYVGLQTSQPSLDKPILQSYLDVIMNGCLDIHPHFAQRFTELTGQWQYLLNDRERPLYPRPLKSDERHPHIDQVLKSHLPNLWQQRFSRREH</sequence>
<accession>A0A4R3I645</accession>
<dbReference type="InterPro" id="IPR013024">
    <property type="entry name" value="GGCT-like"/>
</dbReference>
<evidence type="ECO:0000313" key="2">
    <source>
        <dbReference type="Proteomes" id="UP000295793"/>
    </source>
</evidence>